<dbReference type="SMART" id="SM00220">
    <property type="entry name" value="S_TKc"/>
    <property type="match status" value="1"/>
</dbReference>
<proteinExistence type="predicted"/>
<dbReference type="InterPro" id="IPR008271">
    <property type="entry name" value="Ser/Thr_kinase_AS"/>
</dbReference>
<dbReference type="EC" id="2.7.11.1" evidence="1"/>
<dbReference type="OrthoDB" id="310217at2759"/>
<dbReference type="Pfam" id="PF00069">
    <property type="entry name" value="Pkinase"/>
    <property type="match status" value="1"/>
</dbReference>
<evidence type="ECO:0000256" key="2">
    <source>
        <dbReference type="ARBA" id="ARBA00022679"/>
    </source>
</evidence>
<accession>A0A6A5T4I8</accession>
<dbReference type="Gene3D" id="3.30.200.20">
    <property type="entry name" value="Phosphorylase Kinase, domain 1"/>
    <property type="match status" value="1"/>
</dbReference>
<organism evidence="7 8">
    <name type="scientific">Clathrospora elynae</name>
    <dbReference type="NCBI Taxonomy" id="706981"/>
    <lineage>
        <taxon>Eukaryota</taxon>
        <taxon>Fungi</taxon>
        <taxon>Dikarya</taxon>
        <taxon>Ascomycota</taxon>
        <taxon>Pezizomycotina</taxon>
        <taxon>Dothideomycetes</taxon>
        <taxon>Pleosporomycetidae</taxon>
        <taxon>Pleosporales</taxon>
        <taxon>Diademaceae</taxon>
        <taxon>Clathrospora</taxon>
    </lineage>
</organism>
<dbReference type="CDD" id="cd00180">
    <property type="entry name" value="PKc"/>
    <property type="match status" value="1"/>
</dbReference>
<dbReference type="SUPFAM" id="SSF56112">
    <property type="entry name" value="Protein kinase-like (PK-like)"/>
    <property type="match status" value="1"/>
</dbReference>
<dbReference type="InterPro" id="IPR000719">
    <property type="entry name" value="Prot_kinase_dom"/>
</dbReference>
<evidence type="ECO:0000256" key="1">
    <source>
        <dbReference type="ARBA" id="ARBA00012513"/>
    </source>
</evidence>
<dbReference type="GO" id="GO:0004674">
    <property type="term" value="F:protein serine/threonine kinase activity"/>
    <property type="evidence" value="ECO:0007669"/>
    <property type="project" value="UniProtKB-EC"/>
</dbReference>
<name>A0A6A5T4I8_9PLEO</name>
<keyword evidence="8" id="KW-1185">Reference proteome</keyword>
<dbReference type="InterPro" id="IPR011009">
    <property type="entry name" value="Kinase-like_dom_sf"/>
</dbReference>
<dbReference type="EMBL" id="ML975998">
    <property type="protein sequence ID" value="KAF1947501.1"/>
    <property type="molecule type" value="Genomic_DNA"/>
</dbReference>
<keyword evidence="4 7" id="KW-0418">Kinase</keyword>
<keyword evidence="2" id="KW-0808">Transferase</keyword>
<dbReference type="PROSITE" id="PS00108">
    <property type="entry name" value="PROTEIN_KINASE_ST"/>
    <property type="match status" value="1"/>
</dbReference>
<reference evidence="7" key="1">
    <citation type="journal article" date="2020" name="Stud. Mycol.">
        <title>101 Dothideomycetes genomes: a test case for predicting lifestyles and emergence of pathogens.</title>
        <authorList>
            <person name="Haridas S."/>
            <person name="Albert R."/>
            <person name="Binder M."/>
            <person name="Bloem J."/>
            <person name="Labutti K."/>
            <person name="Salamov A."/>
            <person name="Andreopoulos B."/>
            <person name="Baker S."/>
            <person name="Barry K."/>
            <person name="Bills G."/>
            <person name="Bluhm B."/>
            <person name="Cannon C."/>
            <person name="Castanera R."/>
            <person name="Culley D."/>
            <person name="Daum C."/>
            <person name="Ezra D."/>
            <person name="Gonzalez J."/>
            <person name="Henrissat B."/>
            <person name="Kuo A."/>
            <person name="Liang C."/>
            <person name="Lipzen A."/>
            <person name="Lutzoni F."/>
            <person name="Magnuson J."/>
            <person name="Mondo S."/>
            <person name="Nolan M."/>
            <person name="Ohm R."/>
            <person name="Pangilinan J."/>
            <person name="Park H.-J."/>
            <person name="Ramirez L."/>
            <person name="Alfaro M."/>
            <person name="Sun H."/>
            <person name="Tritt A."/>
            <person name="Yoshinaga Y."/>
            <person name="Zwiers L.-H."/>
            <person name="Turgeon B."/>
            <person name="Goodwin S."/>
            <person name="Spatafora J."/>
            <person name="Crous P."/>
            <person name="Grigoriev I."/>
        </authorList>
    </citation>
    <scope>NUCLEOTIDE SEQUENCE</scope>
    <source>
        <strain evidence="7">CBS 161.51</strain>
    </source>
</reference>
<keyword evidence="5" id="KW-0067">ATP-binding</keyword>
<gene>
    <name evidence="7" type="ORF">EJ02DRAFT_440321</name>
</gene>
<evidence type="ECO:0000256" key="5">
    <source>
        <dbReference type="ARBA" id="ARBA00022840"/>
    </source>
</evidence>
<dbReference type="Gene3D" id="1.10.510.10">
    <property type="entry name" value="Transferase(Phosphotransferase) domain 1"/>
    <property type="match status" value="1"/>
</dbReference>
<evidence type="ECO:0000259" key="6">
    <source>
        <dbReference type="PROSITE" id="PS50011"/>
    </source>
</evidence>
<dbReference type="PANTHER" id="PTHR43671:SF13">
    <property type="entry name" value="SERINE_THREONINE-PROTEIN KINASE NEK2"/>
    <property type="match status" value="1"/>
</dbReference>
<protein>
    <recommendedName>
        <fullName evidence="1">non-specific serine/threonine protein kinase</fullName>
        <ecNumber evidence="1">2.7.11.1</ecNumber>
    </recommendedName>
</protein>
<dbReference type="InterPro" id="IPR050660">
    <property type="entry name" value="NEK_Ser/Thr_kinase"/>
</dbReference>
<evidence type="ECO:0000256" key="4">
    <source>
        <dbReference type="ARBA" id="ARBA00022777"/>
    </source>
</evidence>
<dbReference type="PANTHER" id="PTHR43671">
    <property type="entry name" value="SERINE/THREONINE-PROTEIN KINASE NEK"/>
    <property type="match status" value="1"/>
</dbReference>
<evidence type="ECO:0000256" key="3">
    <source>
        <dbReference type="ARBA" id="ARBA00022741"/>
    </source>
</evidence>
<keyword evidence="3" id="KW-0547">Nucleotide-binding</keyword>
<dbReference type="AlphaFoldDB" id="A0A6A5T4I8"/>
<dbReference type="Proteomes" id="UP000800038">
    <property type="component" value="Unassembled WGS sequence"/>
</dbReference>
<dbReference type="GO" id="GO:0005524">
    <property type="term" value="F:ATP binding"/>
    <property type="evidence" value="ECO:0007669"/>
    <property type="project" value="UniProtKB-KW"/>
</dbReference>
<evidence type="ECO:0000313" key="7">
    <source>
        <dbReference type="EMBL" id="KAF1947501.1"/>
    </source>
</evidence>
<dbReference type="PROSITE" id="PS50011">
    <property type="entry name" value="PROTEIN_KINASE_DOM"/>
    <property type="match status" value="1"/>
</dbReference>
<evidence type="ECO:0000313" key="8">
    <source>
        <dbReference type="Proteomes" id="UP000800038"/>
    </source>
</evidence>
<sequence>MLAKLNFIDTNADTSEAYLGRSATQSAKTNVRASTYRERYVPVRHLGTGGNGEVDLCRDTRIGTLVAVKTIYHDNPRSLPNEVSILQQLGRHDNLVWYHTMLHHPTRDLRLQLVFEYCPMGDLVDYLETFETQPPEMFIWHVFKHVAKGLNFLHRRGVVHGDIKPANILLTTHRSGELYPLPKIADLGTACINPPHDIPQSHLGTLGFQAPESALRYGPAADIWALGCVIHELALGYLPLQRLEKPENVNPEMWFEMSGMPIPRGTSHHRIYKEFCFFMAFHPPSRVRIDHPSPLTSTSYSKLLNYLMMRALDMNPHTRITAHELCRIIPELEPLVYGLLVLGREALLEQFDERRDTEWGDVVYVTDSQVLRQIFDGLAERANQEWDMGMLQWATCLLQLMRPEDQVAAYRFVADMGICGAS</sequence>
<feature type="domain" description="Protein kinase" evidence="6">
    <location>
        <begin position="40"/>
        <end position="336"/>
    </location>
</feature>